<dbReference type="PaxDb" id="4081-Solyc03g013100.1.1"/>
<dbReference type="AlphaFoldDB" id="K4BEN1"/>
<protein>
    <recommendedName>
        <fullName evidence="1">PPM-type phosphatase domain-containing protein</fullName>
    </recommendedName>
</protein>
<sequence>MDVILCRVSLEYMMEGERIAAQFVADNLHSDVFEMLVNSSTSITEKAIKSCLCRNGVTKALTRDHRAEREDERKIIEDKGGYAELHKVGWRVHGVLTPSRSIGDWVNLTPRHSL</sequence>
<dbReference type="InterPro" id="IPR001932">
    <property type="entry name" value="PPM-type_phosphatase-like_dom"/>
</dbReference>
<dbReference type="PhylomeDB" id="K4BEN1"/>
<dbReference type="eggNOG" id="KOG0698">
    <property type="taxonomic scope" value="Eukaryota"/>
</dbReference>
<dbReference type="HOGENOM" id="CLU_2125426_0_0_1"/>
<evidence type="ECO:0000313" key="3">
    <source>
        <dbReference type="Proteomes" id="UP000004994"/>
    </source>
</evidence>
<proteinExistence type="predicted"/>
<dbReference type="InterPro" id="IPR015655">
    <property type="entry name" value="PP2C"/>
</dbReference>
<dbReference type="InParanoid" id="K4BEN1"/>
<evidence type="ECO:0000313" key="2">
    <source>
        <dbReference type="EnsemblPlants" id="Solyc03g013100.1.1"/>
    </source>
</evidence>
<dbReference type="InterPro" id="IPR036457">
    <property type="entry name" value="PPM-type-like_dom_sf"/>
</dbReference>
<dbReference type="GO" id="GO:0004722">
    <property type="term" value="F:protein serine/threonine phosphatase activity"/>
    <property type="evidence" value="ECO:0007669"/>
    <property type="project" value="InterPro"/>
</dbReference>
<dbReference type="Proteomes" id="UP000004994">
    <property type="component" value="Chromosome 3"/>
</dbReference>
<dbReference type="PANTHER" id="PTHR47992">
    <property type="entry name" value="PROTEIN PHOSPHATASE"/>
    <property type="match status" value="1"/>
</dbReference>
<reference evidence="2" key="2">
    <citation type="submission" date="2015-06" db="UniProtKB">
        <authorList>
            <consortium name="EnsemblPlants"/>
        </authorList>
    </citation>
    <scope>IDENTIFICATION</scope>
    <source>
        <strain evidence="2">cv. Heinz 1706</strain>
    </source>
</reference>
<accession>K4BEN1</accession>
<reference evidence="2" key="1">
    <citation type="journal article" date="2012" name="Nature">
        <title>The tomato genome sequence provides insights into fleshy fruit evolution.</title>
        <authorList>
            <consortium name="Tomato Genome Consortium"/>
        </authorList>
    </citation>
    <scope>NUCLEOTIDE SEQUENCE [LARGE SCALE GENOMIC DNA]</scope>
    <source>
        <strain evidence="2">cv. Heinz 1706</strain>
    </source>
</reference>
<organism evidence="2">
    <name type="scientific">Solanum lycopersicum</name>
    <name type="common">Tomato</name>
    <name type="synonym">Lycopersicon esculentum</name>
    <dbReference type="NCBI Taxonomy" id="4081"/>
    <lineage>
        <taxon>Eukaryota</taxon>
        <taxon>Viridiplantae</taxon>
        <taxon>Streptophyta</taxon>
        <taxon>Embryophyta</taxon>
        <taxon>Tracheophyta</taxon>
        <taxon>Spermatophyta</taxon>
        <taxon>Magnoliopsida</taxon>
        <taxon>eudicotyledons</taxon>
        <taxon>Gunneridae</taxon>
        <taxon>Pentapetalae</taxon>
        <taxon>asterids</taxon>
        <taxon>lamiids</taxon>
        <taxon>Solanales</taxon>
        <taxon>Solanaceae</taxon>
        <taxon>Solanoideae</taxon>
        <taxon>Solaneae</taxon>
        <taxon>Solanum</taxon>
        <taxon>Solanum subgen. Lycopersicon</taxon>
    </lineage>
</organism>
<dbReference type="EnsemblPlants" id="Solyc03g013100.1.1">
    <property type="protein sequence ID" value="Solyc03g013100.1.1"/>
    <property type="gene ID" value="Solyc03g013100.1"/>
</dbReference>
<evidence type="ECO:0000259" key="1">
    <source>
        <dbReference type="Pfam" id="PF00481"/>
    </source>
</evidence>
<name>K4BEN1_SOLLC</name>
<dbReference type="Pfam" id="PF00481">
    <property type="entry name" value="PP2C"/>
    <property type="match status" value="1"/>
</dbReference>
<dbReference type="Gramene" id="Solyc03g013100.1.1">
    <property type="protein sequence ID" value="Solyc03g013100.1.1"/>
    <property type="gene ID" value="Solyc03g013100.1"/>
</dbReference>
<dbReference type="SUPFAM" id="SSF81606">
    <property type="entry name" value="PP2C-like"/>
    <property type="match status" value="1"/>
</dbReference>
<dbReference type="Gene3D" id="3.60.40.10">
    <property type="entry name" value="PPM-type phosphatase domain"/>
    <property type="match status" value="1"/>
</dbReference>
<keyword evidence="3" id="KW-1185">Reference proteome</keyword>
<feature type="domain" description="PPM-type phosphatase" evidence="1">
    <location>
        <begin position="52"/>
        <end position="105"/>
    </location>
</feature>